<evidence type="ECO:0000313" key="8">
    <source>
        <dbReference type="EMBL" id="OQO92880.1"/>
    </source>
</evidence>
<keyword evidence="3" id="KW-0479">Metal-binding</keyword>
<keyword evidence="4" id="KW-0378">Hydrolase</keyword>
<accession>A0A1V9A752</accession>
<dbReference type="Proteomes" id="UP000192591">
    <property type="component" value="Unassembled WGS sequence"/>
</dbReference>
<evidence type="ECO:0000256" key="4">
    <source>
        <dbReference type="ARBA" id="ARBA00022801"/>
    </source>
</evidence>
<dbReference type="Pfam" id="PF00293">
    <property type="entry name" value="NUDIX"/>
    <property type="match status" value="1"/>
</dbReference>
<sequence>MTGPLVPVEAVPDWLRPLVDASRVAAPERFSRVTAPPFDGARKAAVLMLFGDGSGEGDGSGDRVGPDVLLLRRADTLGSHAGQVGFPGGGAEDGEAAVETALREAEEETGVAPEGVRPVAIFPELYVPVSRFAVTPVLAHWHRPSPVRPVDPAETAAVARVPIAELADPANRFQVALPGAGWRGPAFTVRGLFVWGFTAGLVSALLELGGWDAEWDRTDVRALDVALAEHEARTAARRT</sequence>
<evidence type="ECO:0000256" key="6">
    <source>
        <dbReference type="ARBA" id="ARBA00023211"/>
    </source>
</evidence>
<dbReference type="PANTHER" id="PTHR12992">
    <property type="entry name" value="NUDIX HYDROLASE"/>
    <property type="match status" value="1"/>
</dbReference>
<keyword evidence="9" id="KW-1185">Reference proteome</keyword>
<organism evidence="8 9">
    <name type="scientific">Saccharomonospora piscinae</name>
    <dbReference type="NCBI Taxonomy" id="687388"/>
    <lineage>
        <taxon>Bacteria</taxon>
        <taxon>Bacillati</taxon>
        <taxon>Actinomycetota</taxon>
        <taxon>Actinomycetes</taxon>
        <taxon>Pseudonocardiales</taxon>
        <taxon>Pseudonocardiaceae</taxon>
        <taxon>Saccharomonospora</taxon>
    </lineage>
</organism>
<dbReference type="PANTHER" id="PTHR12992:SF11">
    <property type="entry name" value="MITOCHONDRIAL COENZYME A DIPHOSPHATASE NUDT8"/>
    <property type="match status" value="1"/>
</dbReference>
<dbReference type="SUPFAM" id="SSF55811">
    <property type="entry name" value="Nudix"/>
    <property type="match status" value="1"/>
</dbReference>
<dbReference type="AlphaFoldDB" id="A0A1V9A752"/>
<evidence type="ECO:0000313" key="9">
    <source>
        <dbReference type="Proteomes" id="UP000192591"/>
    </source>
</evidence>
<proteinExistence type="predicted"/>
<evidence type="ECO:0000256" key="1">
    <source>
        <dbReference type="ARBA" id="ARBA00001936"/>
    </source>
</evidence>
<evidence type="ECO:0000256" key="2">
    <source>
        <dbReference type="ARBA" id="ARBA00001946"/>
    </source>
</evidence>
<name>A0A1V9A752_SACPI</name>
<dbReference type="InterPro" id="IPR015797">
    <property type="entry name" value="NUDIX_hydrolase-like_dom_sf"/>
</dbReference>
<feature type="domain" description="Nudix hydrolase" evidence="7">
    <location>
        <begin position="40"/>
        <end position="191"/>
    </location>
</feature>
<dbReference type="RefSeq" id="WP_081191867.1">
    <property type="nucleotide sequence ID" value="NZ_MWIH01000005.1"/>
</dbReference>
<dbReference type="PROSITE" id="PS00893">
    <property type="entry name" value="NUDIX_BOX"/>
    <property type="match status" value="1"/>
</dbReference>
<evidence type="ECO:0000256" key="3">
    <source>
        <dbReference type="ARBA" id="ARBA00022723"/>
    </source>
</evidence>
<reference evidence="8 9" key="1">
    <citation type="submission" date="2017-02" db="EMBL/GenBank/DDBJ databases">
        <title>Draft genome of Saccharomonospora sp. 154.</title>
        <authorList>
            <person name="Alonso-Carmona G.S."/>
            <person name="De La Haba R."/>
            <person name="Vera-Gargallo B."/>
            <person name="Sandoval-Trujillo A.H."/>
            <person name="Ramirez-Duran N."/>
            <person name="Ventosa A."/>
        </authorList>
    </citation>
    <scope>NUCLEOTIDE SEQUENCE [LARGE SCALE GENOMIC DNA]</scope>
    <source>
        <strain evidence="8 9">LRS4.154</strain>
    </source>
</reference>
<keyword evidence="5" id="KW-0460">Magnesium</keyword>
<comment type="cofactor">
    <cofactor evidence="1">
        <name>Mn(2+)</name>
        <dbReference type="ChEBI" id="CHEBI:29035"/>
    </cofactor>
</comment>
<dbReference type="InterPro" id="IPR020084">
    <property type="entry name" value="NUDIX_hydrolase_CS"/>
</dbReference>
<dbReference type="Gene3D" id="3.90.79.10">
    <property type="entry name" value="Nucleoside Triphosphate Pyrophosphohydrolase"/>
    <property type="match status" value="1"/>
</dbReference>
<keyword evidence="6" id="KW-0464">Manganese</keyword>
<dbReference type="GO" id="GO:0010945">
    <property type="term" value="F:coenzyme A diphosphatase activity"/>
    <property type="evidence" value="ECO:0007669"/>
    <property type="project" value="InterPro"/>
</dbReference>
<dbReference type="InterPro" id="IPR000086">
    <property type="entry name" value="NUDIX_hydrolase_dom"/>
</dbReference>
<comment type="caution">
    <text evidence="8">The sequence shown here is derived from an EMBL/GenBank/DDBJ whole genome shotgun (WGS) entry which is preliminary data.</text>
</comment>
<dbReference type="InterPro" id="IPR045121">
    <property type="entry name" value="CoAse"/>
</dbReference>
<dbReference type="PROSITE" id="PS51462">
    <property type="entry name" value="NUDIX"/>
    <property type="match status" value="1"/>
</dbReference>
<protein>
    <submittedName>
        <fullName evidence="8">Coenzyme A pyrophosphatase</fullName>
    </submittedName>
</protein>
<dbReference type="CDD" id="cd03426">
    <property type="entry name" value="NUDIX_CoAse_Nudt7"/>
    <property type="match status" value="1"/>
</dbReference>
<evidence type="ECO:0000256" key="5">
    <source>
        <dbReference type="ARBA" id="ARBA00022842"/>
    </source>
</evidence>
<dbReference type="GO" id="GO:0046872">
    <property type="term" value="F:metal ion binding"/>
    <property type="evidence" value="ECO:0007669"/>
    <property type="project" value="UniProtKB-KW"/>
</dbReference>
<gene>
    <name evidence="8" type="ORF">B1813_12185</name>
</gene>
<evidence type="ECO:0000259" key="7">
    <source>
        <dbReference type="PROSITE" id="PS51462"/>
    </source>
</evidence>
<dbReference type="EMBL" id="MWIH01000005">
    <property type="protein sequence ID" value="OQO92880.1"/>
    <property type="molecule type" value="Genomic_DNA"/>
</dbReference>
<dbReference type="STRING" id="1962155.B1813_12185"/>
<comment type="cofactor">
    <cofactor evidence="2">
        <name>Mg(2+)</name>
        <dbReference type="ChEBI" id="CHEBI:18420"/>
    </cofactor>
</comment>